<reference evidence="2 3" key="1">
    <citation type="submission" date="2024-04" db="EMBL/GenBank/DDBJ databases">
        <title>The reference genome of an endangered Asteraceae, Deinandra increscens subsp. villosa, native to the Central Coast of California.</title>
        <authorList>
            <person name="Guilliams M."/>
            <person name="Hasenstab-Lehman K."/>
            <person name="Meyer R."/>
            <person name="Mcevoy S."/>
        </authorList>
    </citation>
    <scope>NUCLEOTIDE SEQUENCE [LARGE SCALE GENOMIC DNA]</scope>
    <source>
        <tissue evidence="2">Leaf</tissue>
    </source>
</reference>
<gene>
    <name evidence="2" type="ORF">SSX86_015780</name>
</gene>
<feature type="chain" id="PRO_5042867261" description="Cell wall protein" evidence="1">
    <location>
        <begin position="26"/>
        <end position="133"/>
    </location>
</feature>
<keyword evidence="3" id="KW-1185">Reference proteome</keyword>
<dbReference type="InterPro" id="IPR034565">
    <property type="entry name" value="Put_cell_wall"/>
</dbReference>
<name>A0AAP0D114_9ASTR</name>
<proteinExistence type="predicted"/>
<accession>A0AAP0D114</accession>
<comment type="caution">
    <text evidence="2">The sequence shown here is derived from an EMBL/GenBank/DDBJ whole genome shotgun (WGS) entry which is preliminary data.</text>
</comment>
<dbReference type="Proteomes" id="UP001408789">
    <property type="component" value="Unassembled WGS sequence"/>
</dbReference>
<protein>
    <recommendedName>
        <fullName evidence="4">Cell wall protein</fullName>
    </recommendedName>
</protein>
<dbReference type="AlphaFoldDB" id="A0AAP0D114"/>
<dbReference type="EMBL" id="JBCNJP010000017">
    <property type="protein sequence ID" value="KAK9064398.1"/>
    <property type="molecule type" value="Genomic_DNA"/>
</dbReference>
<evidence type="ECO:0008006" key="4">
    <source>
        <dbReference type="Google" id="ProtNLM"/>
    </source>
</evidence>
<evidence type="ECO:0000313" key="2">
    <source>
        <dbReference type="EMBL" id="KAK9064398.1"/>
    </source>
</evidence>
<evidence type="ECO:0000256" key="1">
    <source>
        <dbReference type="SAM" id="SignalP"/>
    </source>
</evidence>
<sequence>MAKNLHLFTTLILIFHILIFTAVSGRDIANTNLEKREVVKQPESLIDHDRSYLIPGVGRGIKPKFTDGFNPFTYNPVTGGNDGGILGGHRVPRVGGVGGRSFLPGGDDTFVPNPGFEVPVPGTGTATPVPVHN</sequence>
<dbReference type="PANTHER" id="PTHR36733:SF1">
    <property type="entry name" value="CELL WALL PROTEIN-RELATED"/>
    <property type="match status" value="1"/>
</dbReference>
<dbReference type="PANTHER" id="PTHR36733">
    <property type="entry name" value="CELL WALL PROTEIN-RELATED"/>
    <property type="match status" value="1"/>
</dbReference>
<evidence type="ECO:0000313" key="3">
    <source>
        <dbReference type="Proteomes" id="UP001408789"/>
    </source>
</evidence>
<feature type="signal peptide" evidence="1">
    <location>
        <begin position="1"/>
        <end position="25"/>
    </location>
</feature>
<organism evidence="2 3">
    <name type="scientific">Deinandra increscens subsp. villosa</name>
    <dbReference type="NCBI Taxonomy" id="3103831"/>
    <lineage>
        <taxon>Eukaryota</taxon>
        <taxon>Viridiplantae</taxon>
        <taxon>Streptophyta</taxon>
        <taxon>Embryophyta</taxon>
        <taxon>Tracheophyta</taxon>
        <taxon>Spermatophyta</taxon>
        <taxon>Magnoliopsida</taxon>
        <taxon>eudicotyledons</taxon>
        <taxon>Gunneridae</taxon>
        <taxon>Pentapetalae</taxon>
        <taxon>asterids</taxon>
        <taxon>campanulids</taxon>
        <taxon>Asterales</taxon>
        <taxon>Asteraceae</taxon>
        <taxon>Asteroideae</taxon>
        <taxon>Heliantheae alliance</taxon>
        <taxon>Madieae</taxon>
        <taxon>Madiinae</taxon>
        <taxon>Deinandra</taxon>
    </lineage>
</organism>
<keyword evidence="1" id="KW-0732">Signal</keyword>